<dbReference type="EMBL" id="MF768985">
    <property type="protein sequence ID" value="ATU83889.1"/>
    <property type="molecule type" value="Genomic_DNA"/>
</dbReference>
<sequence length="76" mass="8369">MLSASSTFLPIASEMCSIIRLRKSSASSPTHTLDTRMLLFIPNNSKLSPVSILIAGAKQLPKSVFIRVLYSSIFRK</sequence>
<reference evidence="1" key="1">
    <citation type="journal article" date="2018" name="Aquaculture">
        <title>Complete genome sequence of a white spot syndrome virus associated with a disease incursion in Australia.</title>
        <authorList>
            <person name="Oakey J."/>
            <person name="Smith C.S."/>
        </authorList>
    </citation>
    <scope>NUCLEOTIDE SEQUENCE [LARGE SCALE GENOMIC DNA]</scope>
    <source>
        <strain evidence="1">WSSV-AU</strain>
    </source>
</reference>
<organism evidence="1">
    <name type="scientific">White spot syndrome virus</name>
    <dbReference type="NCBI Taxonomy" id="342409"/>
    <lineage>
        <taxon>Viruses</taxon>
        <taxon>Viruses incertae sedis</taxon>
        <taxon>Naldaviricetes</taxon>
        <taxon>Nimaviridae</taxon>
        <taxon>Whispovirus</taxon>
    </lineage>
</organism>
<protein>
    <submittedName>
        <fullName evidence="1">ORF206</fullName>
    </submittedName>
</protein>
<dbReference type="Proteomes" id="UP000267516">
    <property type="component" value="Segment"/>
</dbReference>
<accession>A0A2D3I684</accession>
<name>A0A2D3I684_9VIRU</name>
<proteinExistence type="predicted"/>
<evidence type="ECO:0000313" key="1">
    <source>
        <dbReference type="EMBL" id="ATU83889.1"/>
    </source>
</evidence>